<dbReference type="KEGG" id="dpx:DAPPUDRAFT_106265"/>
<dbReference type="AlphaFoldDB" id="E9GT39"/>
<protein>
    <submittedName>
        <fullName evidence="2">Uncharacterized protein</fullName>
    </submittedName>
</protein>
<dbReference type="Proteomes" id="UP000000305">
    <property type="component" value="Unassembled WGS sequence"/>
</dbReference>
<sequence length="104" mass="12135">MDWEIHEFDGKNDINNNGASYPAKSKKNLITKKDDELQESITKRPRREAFKAEKSRIQKMYSEKGNKSLRQENVEESKYVLHERAVRQRGASRQAREGNGKPTQ</sequence>
<gene>
    <name evidence="2" type="ORF">DAPPUDRAFT_106265</name>
</gene>
<keyword evidence="3" id="KW-1185">Reference proteome</keyword>
<organism evidence="2 3">
    <name type="scientific">Daphnia pulex</name>
    <name type="common">Water flea</name>
    <dbReference type="NCBI Taxonomy" id="6669"/>
    <lineage>
        <taxon>Eukaryota</taxon>
        <taxon>Metazoa</taxon>
        <taxon>Ecdysozoa</taxon>
        <taxon>Arthropoda</taxon>
        <taxon>Crustacea</taxon>
        <taxon>Branchiopoda</taxon>
        <taxon>Diplostraca</taxon>
        <taxon>Cladocera</taxon>
        <taxon>Anomopoda</taxon>
        <taxon>Daphniidae</taxon>
        <taxon>Daphnia</taxon>
    </lineage>
</organism>
<feature type="region of interest" description="Disordered" evidence="1">
    <location>
        <begin position="1"/>
        <end position="104"/>
    </location>
</feature>
<reference evidence="2 3" key="1">
    <citation type="journal article" date="2011" name="Science">
        <title>The ecoresponsive genome of Daphnia pulex.</title>
        <authorList>
            <person name="Colbourne J.K."/>
            <person name="Pfrender M.E."/>
            <person name="Gilbert D."/>
            <person name="Thomas W.K."/>
            <person name="Tucker A."/>
            <person name="Oakley T.H."/>
            <person name="Tokishita S."/>
            <person name="Aerts A."/>
            <person name="Arnold G.J."/>
            <person name="Basu M.K."/>
            <person name="Bauer D.J."/>
            <person name="Caceres C.E."/>
            <person name="Carmel L."/>
            <person name="Casola C."/>
            <person name="Choi J.H."/>
            <person name="Detter J.C."/>
            <person name="Dong Q."/>
            <person name="Dusheyko S."/>
            <person name="Eads B.D."/>
            <person name="Frohlich T."/>
            <person name="Geiler-Samerotte K.A."/>
            <person name="Gerlach D."/>
            <person name="Hatcher P."/>
            <person name="Jogdeo S."/>
            <person name="Krijgsveld J."/>
            <person name="Kriventseva E.V."/>
            <person name="Kultz D."/>
            <person name="Laforsch C."/>
            <person name="Lindquist E."/>
            <person name="Lopez J."/>
            <person name="Manak J.R."/>
            <person name="Muller J."/>
            <person name="Pangilinan J."/>
            <person name="Patwardhan R.P."/>
            <person name="Pitluck S."/>
            <person name="Pritham E.J."/>
            <person name="Rechtsteiner A."/>
            <person name="Rho M."/>
            <person name="Rogozin I.B."/>
            <person name="Sakarya O."/>
            <person name="Salamov A."/>
            <person name="Schaack S."/>
            <person name="Shapiro H."/>
            <person name="Shiga Y."/>
            <person name="Skalitzky C."/>
            <person name="Smith Z."/>
            <person name="Souvorov A."/>
            <person name="Sung W."/>
            <person name="Tang Z."/>
            <person name="Tsuchiya D."/>
            <person name="Tu H."/>
            <person name="Vos H."/>
            <person name="Wang M."/>
            <person name="Wolf Y.I."/>
            <person name="Yamagata H."/>
            <person name="Yamada T."/>
            <person name="Ye Y."/>
            <person name="Shaw J.R."/>
            <person name="Andrews J."/>
            <person name="Crease T.J."/>
            <person name="Tang H."/>
            <person name="Lucas S.M."/>
            <person name="Robertson H.M."/>
            <person name="Bork P."/>
            <person name="Koonin E.V."/>
            <person name="Zdobnov E.M."/>
            <person name="Grigoriev I.V."/>
            <person name="Lynch M."/>
            <person name="Boore J.L."/>
        </authorList>
    </citation>
    <scope>NUCLEOTIDE SEQUENCE [LARGE SCALE GENOMIC DNA]</scope>
</reference>
<evidence type="ECO:0000256" key="1">
    <source>
        <dbReference type="SAM" id="MobiDB-lite"/>
    </source>
</evidence>
<proteinExistence type="predicted"/>
<evidence type="ECO:0000313" key="3">
    <source>
        <dbReference type="Proteomes" id="UP000000305"/>
    </source>
</evidence>
<evidence type="ECO:0000313" key="2">
    <source>
        <dbReference type="EMBL" id="EFX77303.1"/>
    </source>
</evidence>
<feature type="compositionally biased region" description="Basic and acidic residues" evidence="1">
    <location>
        <begin position="94"/>
        <end position="104"/>
    </location>
</feature>
<name>E9GT39_DAPPU</name>
<dbReference type="HOGENOM" id="CLU_2252731_0_0_1"/>
<dbReference type="EMBL" id="GL732563">
    <property type="protein sequence ID" value="EFX77303.1"/>
    <property type="molecule type" value="Genomic_DNA"/>
</dbReference>
<accession>E9GT39</accession>
<dbReference type="InParanoid" id="E9GT39"/>
<feature type="compositionally biased region" description="Basic and acidic residues" evidence="1">
    <location>
        <begin position="1"/>
        <end position="12"/>
    </location>
</feature>
<feature type="compositionally biased region" description="Basic and acidic residues" evidence="1">
    <location>
        <begin position="47"/>
        <end position="86"/>
    </location>
</feature>